<comment type="caution">
    <text evidence="1">The sequence shown here is derived from an EMBL/GenBank/DDBJ whole genome shotgun (WGS) entry which is preliminary data.</text>
</comment>
<dbReference type="Proteomes" id="UP000761380">
    <property type="component" value="Unassembled WGS sequence"/>
</dbReference>
<evidence type="ECO:0000313" key="1">
    <source>
        <dbReference type="EMBL" id="MBE6092241.1"/>
    </source>
</evidence>
<protein>
    <submittedName>
        <fullName evidence="1">Uncharacterized protein</fullName>
    </submittedName>
</protein>
<accession>A0A927ZQW2</accession>
<dbReference type="EMBL" id="SVBY01000016">
    <property type="protein sequence ID" value="MBE6092241.1"/>
    <property type="molecule type" value="Genomic_DNA"/>
</dbReference>
<organism evidence="1 2">
    <name type="scientific">Selenomonas ruminantium</name>
    <dbReference type="NCBI Taxonomy" id="971"/>
    <lineage>
        <taxon>Bacteria</taxon>
        <taxon>Bacillati</taxon>
        <taxon>Bacillota</taxon>
        <taxon>Negativicutes</taxon>
        <taxon>Selenomonadales</taxon>
        <taxon>Selenomonadaceae</taxon>
        <taxon>Selenomonas</taxon>
    </lineage>
</organism>
<name>A0A927ZQW2_SELRU</name>
<evidence type="ECO:0000313" key="2">
    <source>
        <dbReference type="Proteomes" id="UP000761380"/>
    </source>
</evidence>
<dbReference type="AlphaFoldDB" id="A0A927ZQW2"/>
<proteinExistence type="predicted"/>
<gene>
    <name evidence="1" type="ORF">E7201_03550</name>
</gene>
<reference evidence="1" key="1">
    <citation type="submission" date="2019-04" db="EMBL/GenBank/DDBJ databases">
        <title>Evolution of Biomass-Degrading Anaerobic Consortia Revealed by Metagenomics.</title>
        <authorList>
            <person name="Peng X."/>
        </authorList>
    </citation>
    <scope>NUCLEOTIDE SEQUENCE</scope>
    <source>
        <strain evidence="1">SIG240</strain>
    </source>
</reference>
<sequence length="69" mass="7679">MFSAAFDKPVYGGGKYCLPSRAAFTSRCKPQPQMPSTSPRQQVMFSVAFDKPVYGEGKYYLLSRASFTP</sequence>